<gene>
    <name evidence="1" type="ORF">BDV39DRAFT_191043</name>
</gene>
<sequence length="251" mass="28448">MGTGITNPSRDSSPHFRHVFRDSFLRRGFDTLMSNLDTKPKWLQMVEELDDTVRSDYMRLDVSLKDVPCTIDNAGAIDDYRNLVVLQPGSSYGAACCSILFCFGRCKGPVKQIVGALQKLHPQNLEFSTDTEPLGRFGGMEDTCPNCGRYFKPVSILIHHPDEAINIYVRINKHKHWRINGFPSSISSFINTQKLQYSFGRPDHGQPAAVSCHTCDGFNNPLRGRRRKRTSAQSMEEHEKKRVCIVEEVRG</sequence>
<protein>
    <submittedName>
        <fullName evidence="1">Uncharacterized protein</fullName>
    </submittedName>
</protein>
<evidence type="ECO:0000313" key="1">
    <source>
        <dbReference type="EMBL" id="KAE8329736.1"/>
    </source>
</evidence>
<dbReference type="EMBL" id="ML741777">
    <property type="protein sequence ID" value="KAE8329736.1"/>
    <property type="molecule type" value="Genomic_DNA"/>
</dbReference>
<proteinExistence type="predicted"/>
<organism evidence="1 2">
    <name type="scientific">Aspergillus sergii</name>
    <dbReference type="NCBI Taxonomy" id="1034303"/>
    <lineage>
        <taxon>Eukaryota</taxon>
        <taxon>Fungi</taxon>
        <taxon>Dikarya</taxon>
        <taxon>Ascomycota</taxon>
        <taxon>Pezizomycotina</taxon>
        <taxon>Eurotiomycetes</taxon>
        <taxon>Eurotiomycetidae</taxon>
        <taxon>Eurotiales</taxon>
        <taxon>Aspergillaceae</taxon>
        <taxon>Aspergillus</taxon>
        <taxon>Aspergillus subgen. Circumdati</taxon>
    </lineage>
</organism>
<name>A0A5N6XBK9_9EURO</name>
<reference evidence="2" key="1">
    <citation type="submission" date="2019-04" db="EMBL/GenBank/DDBJ databases">
        <title>Friends and foes A comparative genomics studyof 23 Aspergillus species from section Flavi.</title>
        <authorList>
            <consortium name="DOE Joint Genome Institute"/>
            <person name="Kjaerbolling I."/>
            <person name="Vesth T."/>
            <person name="Frisvad J.C."/>
            <person name="Nybo J.L."/>
            <person name="Theobald S."/>
            <person name="Kildgaard S."/>
            <person name="Isbrandt T."/>
            <person name="Kuo A."/>
            <person name="Sato A."/>
            <person name="Lyhne E.K."/>
            <person name="Kogle M.E."/>
            <person name="Wiebenga A."/>
            <person name="Kun R.S."/>
            <person name="Lubbers R.J."/>
            <person name="Makela M.R."/>
            <person name="Barry K."/>
            <person name="Chovatia M."/>
            <person name="Clum A."/>
            <person name="Daum C."/>
            <person name="Haridas S."/>
            <person name="He G."/>
            <person name="LaButti K."/>
            <person name="Lipzen A."/>
            <person name="Mondo S."/>
            <person name="Riley R."/>
            <person name="Salamov A."/>
            <person name="Simmons B.A."/>
            <person name="Magnuson J.K."/>
            <person name="Henrissat B."/>
            <person name="Mortensen U.H."/>
            <person name="Larsen T.O."/>
            <person name="Devries R.P."/>
            <person name="Grigoriev I.V."/>
            <person name="Machida M."/>
            <person name="Baker S.E."/>
            <person name="Andersen M.R."/>
        </authorList>
    </citation>
    <scope>NUCLEOTIDE SEQUENCE [LARGE SCALE GENOMIC DNA]</scope>
    <source>
        <strain evidence="2">CBS 130017</strain>
    </source>
</reference>
<keyword evidence="2" id="KW-1185">Reference proteome</keyword>
<evidence type="ECO:0000313" key="2">
    <source>
        <dbReference type="Proteomes" id="UP000325945"/>
    </source>
</evidence>
<dbReference type="Proteomes" id="UP000325945">
    <property type="component" value="Unassembled WGS sequence"/>
</dbReference>
<dbReference type="AlphaFoldDB" id="A0A5N6XBK9"/>
<accession>A0A5N6XBK9</accession>